<evidence type="ECO:0000313" key="3">
    <source>
        <dbReference type="Proteomes" id="UP000236173"/>
    </source>
</evidence>
<dbReference type="SUPFAM" id="SSF52317">
    <property type="entry name" value="Class I glutamine amidotransferase-like"/>
    <property type="match status" value="1"/>
</dbReference>
<reference evidence="3" key="1">
    <citation type="submission" date="2017-09" db="EMBL/GenBank/DDBJ databases">
        <title>Metaegenomics of thermophilic ammonia-oxidizing enrichment culture.</title>
        <authorList>
            <person name="Kato S."/>
            <person name="Suzuki K."/>
        </authorList>
    </citation>
    <scope>NUCLEOTIDE SEQUENCE [LARGE SCALE GENOMIC DNA]</scope>
</reference>
<dbReference type="Proteomes" id="UP000236173">
    <property type="component" value="Unassembled WGS sequence"/>
</dbReference>
<accession>A0A2H5X9Q4</accession>
<dbReference type="InterPro" id="IPR029010">
    <property type="entry name" value="ThuA-like"/>
</dbReference>
<organism evidence="2 3">
    <name type="scientific">Candidatus Fervidibacter japonicus</name>
    <dbReference type="NCBI Taxonomy" id="2035412"/>
    <lineage>
        <taxon>Bacteria</taxon>
        <taxon>Candidatus Fervidibacterota</taxon>
        <taxon>Candidatus Fervidibacter</taxon>
    </lineage>
</organism>
<dbReference type="Gene3D" id="3.40.50.880">
    <property type="match status" value="1"/>
</dbReference>
<dbReference type="Pfam" id="PF06283">
    <property type="entry name" value="ThuA"/>
    <property type="match status" value="1"/>
</dbReference>
<feature type="domain" description="ThuA-like" evidence="1">
    <location>
        <begin position="36"/>
        <end position="245"/>
    </location>
</feature>
<dbReference type="AlphaFoldDB" id="A0A2H5X9Q4"/>
<proteinExistence type="predicted"/>
<evidence type="ECO:0000313" key="2">
    <source>
        <dbReference type="EMBL" id="GBC97918.1"/>
    </source>
</evidence>
<name>A0A2H5X9Q4_9BACT</name>
<gene>
    <name evidence="2" type="ORF">HRbin17_00413</name>
</gene>
<dbReference type="InterPro" id="IPR029062">
    <property type="entry name" value="Class_I_gatase-like"/>
</dbReference>
<evidence type="ECO:0000259" key="1">
    <source>
        <dbReference type="Pfam" id="PF06283"/>
    </source>
</evidence>
<protein>
    <recommendedName>
        <fullName evidence="1">ThuA-like domain-containing protein</fullName>
    </recommendedName>
</protein>
<comment type="caution">
    <text evidence="2">The sequence shown here is derived from an EMBL/GenBank/DDBJ whole genome shotgun (WGS) entry which is preliminary data.</text>
</comment>
<sequence length="250" mass="28582">MRRREWLQLGKSLIFAVTAAQLGVAQQRTKSKQIYVLVWSERTEPKEHYPEGHNGVIAAFLNKDPNIKAEAVSINDPEQGLPSEKLQRCDVLIWWGHVRHGEVRDDIVDKIVKRVKDDGMGFIALHSSHYAKPFQRLLNAPGHLGGVGHGREEYIWVVAPNHPIAKGISHFTLPDEEFYAEPFQVPQPETVVFISTFGSGHWFRSGLTWSVGKGRVFYFRPGHETLPTMKDERVLKIIRNAVYWCARRNP</sequence>
<dbReference type="EMBL" id="BEHT01000004">
    <property type="protein sequence ID" value="GBC97918.1"/>
    <property type="molecule type" value="Genomic_DNA"/>
</dbReference>